<protein>
    <submittedName>
        <fullName evidence="2">Uncharacterized protein</fullName>
    </submittedName>
</protein>
<keyword evidence="3" id="KW-1185">Reference proteome</keyword>
<evidence type="ECO:0000313" key="2">
    <source>
        <dbReference type="EMBL" id="KAK9835336.1"/>
    </source>
</evidence>
<name>A0AAW1RNL5_9CHLO</name>
<organism evidence="2 3">
    <name type="scientific">Elliptochloris bilobata</name>
    <dbReference type="NCBI Taxonomy" id="381761"/>
    <lineage>
        <taxon>Eukaryota</taxon>
        <taxon>Viridiplantae</taxon>
        <taxon>Chlorophyta</taxon>
        <taxon>core chlorophytes</taxon>
        <taxon>Trebouxiophyceae</taxon>
        <taxon>Trebouxiophyceae incertae sedis</taxon>
        <taxon>Elliptochloris clade</taxon>
        <taxon>Elliptochloris</taxon>
    </lineage>
</organism>
<accession>A0AAW1RNL5</accession>
<gene>
    <name evidence="2" type="ORF">WJX81_003165</name>
</gene>
<proteinExistence type="predicted"/>
<dbReference type="EMBL" id="JALJOU010000028">
    <property type="protein sequence ID" value="KAK9835336.1"/>
    <property type="molecule type" value="Genomic_DNA"/>
</dbReference>
<sequence>MDVPCATASTFTKDGLYAKATNAAQADWGEEASWVLPRDAGLSSSLSSNVSAGSYISAGEASPRPLLHDDGAPGGWGEESDDGRDSGDAFPGRRVLPTRRDDFS</sequence>
<dbReference type="AlphaFoldDB" id="A0AAW1RNL5"/>
<evidence type="ECO:0000313" key="3">
    <source>
        <dbReference type="Proteomes" id="UP001445335"/>
    </source>
</evidence>
<comment type="caution">
    <text evidence="2">The sequence shown here is derived from an EMBL/GenBank/DDBJ whole genome shotgun (WGS) entry which is preliminary data.</text>
</comment>
<reference evidence="2 3" key="1">
    <citation type="journal article" date="2024" name="Nat. Commun.">
        <title>Phylogenomics reveals the evolutionary origins of lichenization in chlorophyte algae.</title>
        <authorList>
            <person name="Puginier C."/>
            <person name="Libourel C."/>
            <person name="Otte J."/>
            <person name="Skaloud P."/>
            <person name="Haon M."/>
            <person name="Grisel S."/>
            <person name="Petersen M."/>
            <person name="Berrin J.G."/>
            <person name="Delaux P.M."/>
            <person name="Dal Grande F."/>
            <person name="Keller J."/>
        </authorList>
    </citation>
    <scope>NUCLEOTIDE SEQUENCE [LARGE SCALE GENOMIC DNA]</scope>
    <source>
        <strain evidence="2 3">SAG 245.80</strain>
    </source>
</reference>
<evidence type="ECO:0000256" key="1">
    <source>
        <dbReference type="SAM" id="MobiDB-lite"/>
    </source>
</evidence>
<dbReference type="Proteomes" id="UP001445335">
    <property type="component" value="Unassembled WGS sequence"/>
</dbReference>
<feature type="region of interest" description="Disordered" evidence="1">
    <location>
        <begin position="55"/>
        <end position="104"/>
    </location>
</feature>